<dbReference type="InterPro" id="IPR005312">
    <property type="entry name" value="DUF1759"/>
</dbReference>
<evidence type="ECO:0000313" key="1">
    <source>
        <dbReference type="EMBL" id="KRY37297.1"/>
    </source>
</evidence>
<protein>
    <submittedName>
        <fullName evidence="1">Uncharacterized protein</fullName>
    </submittedName>
</protein>
<name>A0A0V1BK35_TRISP</name>
<dbReference type="OrthoDB" id="7444419at2759"/>
<keyword evidence="2" id="KW-1185">Reference proteome</keyword>
<dbReference type="InParanoid" id="A0A0V1BK35"/>
<dbReference type="Proteomes" id="UP000054776">
    <property type="component" value="Unassembled WGS sequence"/>
</dbReference>
<dbReference type="Pfam" id="PF03564">
    <property type="entry name" value="DUF1759"/>
    <property type="match status" value="1"/>
</dbReference>
<gene>
    <name evidence="1" type="ORF">T01_15661</name>
</gene>
<reference evidence="1 2" key="1">
    <citation type="submission" date="2015-01" db="EMBL/GenBank/DDBJ databases">
        <title>Evolution of Trichinella species and genotypes.</title>
        <authorList>
            <person name="Korhonen P.K."/>
            <person name="Edoardo P."/>
            <person name="Giuseppe L.R."/>
            <person name="Gasser R.B."/>
        </authorList>
    </citation>
    <scope>NUCLEOTIDE SEQUENCE [LARGE SCALE GENOMIC DNA]</scope>
    <source>
        <strain evidence="1">ISS3</strain>
    </source>
</reference>
<proteinExistence type="predicted"/>
<comment type="caution">
    <text evidence="1">The sequence shown here is derived from an EMBL/GenBank/DDBJ whole genome shotgun (WGS) entry which is preliminary data.</text>
</comment>
<dbReference type="EMBL" id="JYDH01000035">
    <property type="protein sequence ID" value="KRY37297.1"/>
    <property type="molecule type" value="Genomic_DNA"/>
</dbReference>
<evidence type="ECO:0000313" key="2">
    <source>
        <dbReference type="Proteomes" id="UP000054776"/>
    </source>
</evidence>
<organism evidence="1 2">
    <name type="scientific">Trichinella spiralis</name>
    <name type="common">Trichina worm</name>
    <dbReference type="NCBI Taxonomy" id="6334"/>
    <lineage>
        <taxon>Eukaryota</taxon>
        <taxon>Metazoa</taxon>
        <taxon>Ecdysozoa</taxon>
        <taxon>Nematoda</taxon>
        <taxon>Enoplea</taxon>
        <taxon>Dorylaimia</taxon>
        <taxon>Trichinellida</taxon>
        <taxon>Trichinellidae</taxon>
        <taxon>Trichinella</taxon>
    </lineage>
</organism>
<accession>A0A0V1BK35</accession>
<sequence>MSSIECHRAVHRRKDFDDVTKLIHLRPCLSGEALQLLSGLTITAENQEALVRLLHDRFHRTTDILDAHIS</sequence>
<dbReference type="AlphaFoldDB" id="A0A0V1BK35"/>